<keyword evidence="4 7" id="KW-0560">Oxidoreductase</keyword>
<dbReference type="PANTHER" id="PTHR43750:SF3">
    <property type="entry name" value="UDP-GLUCOSE 6-DEHYDROGENASE TUAD"/>
    <property type="match status" value="1"/>
</dbReference>
<feature type="binding site" evidence="9">
    <location>
        <position position="267"/>
    </location>
    <ligand>
        <name>substrate</name>
    </ligand>
</feature>
<dbReference type="GO" id="GO:0006065">
    <property type="term" value="P:UDP-glucuronate biosynthetic process"/>
    <property type="evidence" value="ECO:0007669"/>
    <property type="project" value="UniProtKB-UniPathway"/>
</dbReference>
<dbReference type="SMART" id="SM00984">
    <property type="entry name" value="UDPG_MGDP_dh_C"/>
    <property type="match status" value="1"/>
</dbReference>
<feature type="binding site" evidence="10">
    <location>
        <position position="335"/>
    </location>
    <ligand>
        <name>NAD(+)</name>
        <dbReference type="ChEBI" id="CHEBI:57540"/>
    </ligand>
</feature>
<dbReference type="InterPro" id="IPR001732">
    <property type="entry name" value="UDP-Glc/GDP-Man_DH_N"/>
</dbReference>
<dbReference type="GO" id="GO:0000271">
    <property type="term" value="P:polysaccharide biosynthetic process"/>
    <property type="evidence" value="ECO:0007669"/>
    <property type="project" value="InterPro"/>
</dbReference>
<feature type="binding site" evidence="10">
    <location>
        <position position="32"/>
    </location>
    <ligand>
        <name>NAD(+)</name>
        <dbReference type="ChEBI" id="CHEBI:57540"/>
    </ligand>
</feature>
<dbReference type="InterPro" id="IPR036220">
    <property type="entry name" value="UDP-Glc/GDP-Man_DH_C_sf"/>
</dbReference>
<feature type="binding site" evidence="10">
    <location>
        <position position="37"/>
    </location>
    <ligand>
        <name>NAD(+)</name>
        <dbReference type="ChEBI" id="CHEBI:57540"/>
    </ligand>
</feature>
<gene>
    <name evidence="12" type="ORF">F8154_00500</name>
</gene>
<dbReference type="GO" id="GO:0003979">
    <property type="term" value="F:UDP-glucose 6-dehydrogenase activity"/>
    <property type="evidence" value="ECO:0007669"/>
    <property type="project" value="UniProtKB-EC"/>
</dbReference>
<dbReference type="Gene3D" id="1.20.5.100">
    <property type="entry name" value="Cytochrome c1, transmembrane anchor, C-terminal"/>
    <property type="match status" value="1"/>
</dbReference>
<feature type="binding site" evidence="9">
    <location>
        <position position="328"/>
    </location>
    <ligand>
        <name>substrate</name>
    </ligand>
</feature>
<evidence type="ECO:0000256" key="8">
    <source>
        <dbReference type="PIRSR" id="PIRSR500134-1"/>
    </source>
</evidence>
<comment type="pathway">
    <text evidence="1">Nucleotide-sugar biosynthesis; UDP-alpha-D-glucuronate biosynthesis; UDP-alpha-D-glucuronate from UDP-alpha-D-glucose: step 1/1.</text>
</comment>
<evidence type="ECO:0000256" key="10">
    <source>
        <dbReference type="PIRSR" id="PIRSR500134-3"/>
    </source>
</evidence>
<dbReference type="InterPro" id="IPR008927">
    <property type="entry name" value="6-PGluconate_DH-like_C_sf"/>
</dbReference>
<dbReference type="Gene3D" id="3.40.50.720">
    <property type="entry name" value="NAD(P)-binding Rossmann-like Domain"/>
    <property type="match status" value="2"/>
</dbReference>
<feature type="binding site" evidence="9">
    <location>
        <begin position="157"/>
        <end position="160"/>
    </location>
    <ligand>
        <name>substrate</name>
    </ligand>
</feature>
<evidence type="ECO:0000256" key="4">
    <source>
        <dbReference type="ARBA" id="ARBA00023002"/>
    </source>
</evidence>
<evidence type="ECO:0000256" key="1">
    <source>
        <dbReference type="ARBA" id="ARBA00004701"/>
    </source>
</evidence>
<sequence>MKYTVTVFGLGFVGLTTALAFAEMGNKVYGIDINIEKTNTIKSGKLPFVEPGLDTALQKHINQNFFVSDSVEECVTDSDFIFLCVGTPCGKDGEADLTYINNAIDAFAGVLNDGKYRVVVVKSTVPPSTTAERIIPYLSNKGLEVGSNFSIANNPEFLREGYCWEDMMNADRIVCGVSDEKAKDMLYSLYKDCNIPIFAVNLNTGEFIKYLSNTLLATLISYSNEMSRIADVIGDVQIADAFNILHLDKRWGNCNMTSYVYPGCGYGGYCLPKDTVAMVAKSLAKGYEPKILKNVIEINNDMPSFMANKITSITSKNQTIGILGLAFKPGSDDVRDSSSAKIIKILLEEGYTNIIAYDPIANHPFDKEYKLQEVKYFQDLDSLCKESDVLALITAWDEFKDINIRYANKPIVDCRYFLRSGEECHF</sequence>
<dbReference type="SUPFAM" id="SSF51735">
    <property type="entry name" value="NAD(P)-binding Rossmann-fold domains"/>
    <property type="match status" value="1"/>
</dbReference>
<dbReference type="PIRSF" id="PIRSF500134">
    <property type="entry name" value="UDPglc_DH_bac"/>
    <property type="match status" value="1"/>
</dbReference>
<feature type="domain" description="UDP-glucose/GDP-mannose dehydrogenase C-terminal" evidence="11">
    <location>
        <begin position="321"/>
        <end position="420"/>
    </location>
</feature>
<feature type="binding site" evidence="10">
    <location>
        <position position="124"/>
    </location>
    <ligand>
        <name>NAD(+)</name>
        <dbReference type="ChEBI" id="CHEBI:57540"/>
    </ligand>
</feature>
<comment type="similarity">
    <text evidence="2 7">Belongs to the UDP-glucose/GDP-mannose dehydrogenase family.</text>
</comment>
<evidence type="ECO:0000259" key="11">
    <source>
        <dbReference type="SMART" id="SM00984"/>
    </source>
</evidence>
<dbReference type="OrthoDB" id="9803238at2"/>
<dbReference type="AlphaFoldDB" id="A0A6I0FK84"/>
<dbReference type="Pfam" id="PF03721">
    <property type="entry name" value="UDPG_MGDP_dh_N"/>
    <property type="match status" value="1"/>
</dbReference>
<protein>
    <recommendedName>
        <fullName evidence="3 7">UDP-glucose 6-dehydrogenase</fullName>
        <ecNumber evidence="3 7">1.1.1.22</ecNumber>
    </recommendedName>
</protein>
<dbReference type="SUPFAM" id="SSF52413">
    <property type="entry name" value="UDP-glucose/GDP-mannose dehydrogenase C-terminal domain"/>
    <property type="match status" value="1"/>
</dbReference>
<dbReference type="InterPro" id="IPR028357">
    <property type="entry name" value="UDPglc_DH_bac"/>
</dbReference>
<evidence type="ECO:0000256" key="7">
    <source>
        <dbReference type="PIRNR" id="PIRNR000124"/>
    </source>
</evidence>
<feature type="binding site" evidence="10">
    <location>
        <position position="87"/>
    </location>
    <ligand>
        <name>NAD(+)</name>
        <dbReference type="ChEBI" id="CHEBI:57540"/>
    </ligand>
</feature>
<keyword evidence="5 7" id="KW-0520">NAD</keyword>
<dbReference type="SUPFAM" id="SSF48179">
    <property type="entry name" value="6-phosphogluconate dehydrogenase C-terminal domain-like"/>
    <property type="match status" value="1"/>
</dbReference>
<dbReference type="InterPro" id="IPR017476">
    <property type="entry name" value="UDP-Glc/GDP-Man"/>
</dbReference>
<feature type="binding site" evidence="9">
    <location>
        <position position="209"/>
    </location>
    <ligand>
        <name>substrate</name>
    </ligand>
</feature>
<dbReference type="PIRSF" id="PIRSF000124">
    <property type="entry name" value="UDPglc_GDPman_dh"/>
    <property type="match status" value="1"/>
</dbReference>
<dbReference type="InterPro" id="IPR014026">
    <property type="entry name" value="UDP-Glc/GDP-Man_DH_dimer"/>
</dbReference>
<feature type="binding site" evidence="10">
    <location>
        <position position="273"/>
    </location>
    <ligand>
        <name>NAD(+)</name>
        <dbReference type="ChEBI" id="CHEBI:57540"/>
    </ligand>
</feature>
<feature type="binding site" evidence="9">
    <location>
        <begin position="259"/>
        <end position="263"/>
    </location>
    <ligand>
        <name>substrate</name>
    </ligand>
</feature>
<evidence type="ECO:0000313" key="13">
    <source>
        <dbReference type="Proteomes" id="UP000432715"/>
    </source>
</evidence>
<keyword evidence="13" id="KW-1185">Reference proteome</keyword>
<proteinExistence type="inferred from homology"/>
<evidence type="ECO:0000256" key="5">
    <source>
        <dbReference type="ARBA" id="ARBA00023027"/>
    </source>
</evidence>
<dbReference type="Proteomes" id="UP000432715">
    <property type="component" value="Unassembled WGS sequence"/>
</dbReference>
<evidence type="ECO:0000256" key="2">
    <source>
        <dbReference type="ARBA" id="ARBA00006601"/>
    </source>
</evidence>
<comment type="caution">
    <text evidence="12">The sequence shown here is derived from an EMBL/GenBank/DDBJ whole genome shotgun (WGS) entry which is preliminary data.</text>
</comment>
<dbReference type="EMBL" id="WBZC01000002">
    <property type="protein sequence ID" value="KAB3539666.1"/>
    <property type="molecule type" value="Genomic_DNA"/>
</dbReference>
<dbReference type="RefSeq" id="WP_151859626.1">
    <property type="nucleotide sequence ID" value="NZ_WBZC01000002.1"/>
</dbReference>
<dbReference type="Pfam" id="PF03720">
    <property type="entry name" value="UDPG_MGDP_dh_C"/>
    <property type="match status" value="1"/>
</dbReference>
<feature type="binding site" evidence="10">
    <location>
        <position position="160"/>
    </location>
    <ligand>
        <name>NAD(+)</name>
        <dbReference type="ChEBI" id="CHEBI:57540"/>
    </ligand>
</feature>
<dbReference type="EC" id="1.1.1.22" evidence="3 7"/>
<feature type="active site" description="Nucleophile" evidence="8">
    <location>
        <position position="270"/>
    </location>
</feature>
<evidence type="ECO:0000256" key="6">
    <source>
        <dbReference type="ARBA" id="ARBA00047473"/>
    </source>
</evidence>
<evidence type="ECO:0000313" key="12">
    <source>
        <dbReference type="EMBL" id="KAB3539666.1"/>
    </source>
</evidence>
<organism evidence="12 13">
    <name type="scientific">Alkaliphilus pronyensis</name>
    <dbReference type="NCBI Taxonomy" id="1482732"/>
    <lineage>
        <taxon>Bacteria</taxon>
        <taxon>Bacillati</taxon>
        <taxon>Bacillota</taxon>
        <taxon>Clostridia</taxon>
        <taxon>Peptostreptococcales</taxon>
        <taxon>Natronincolaceae</taxon>
        <taxon>Alkaliphilus</taxon>
    </lineage>
</organism>
<accession>A0A6I0FK84</accession>
<dbReference type="NCBIfam" id="TIGR03026">
    <property type="entry name" value="NDP-sugDHase"/>
    <property type="match status" value="1"/>
</dbReference>
<dbReference type="Pfam" id="PF00984">
    <property type="entry name" value="UDPG_MGDP_dh"/>
    <property type="match status" value="1"/>
</dbReference>
<evidence type="ECO:0000256" key="9">
    <source>
        <dbReference type="PIRSR" id="PIRSR500134-2"/>
    </source>
</evidence>
<evidence type="ECO:0000256" key="3">
    <source>
        <dbReference type="ARBA" id="ARBA00012954"/>
    </source>
</evidence>
<dbReference type="GO" id="GO:0051287">
    <property type="term" value="F:NAD binding"/>
    <property type="evidence" value="ECO:0007669"/>
    <property type="project" value="InterPro"/>
</dbReference>
<dbReference type="UniPathway" id="UPA00038">
    <property type="reaction ID" value="UER00491"/>
</dbReference>
<name>A0A6I0FK84_9FIRM</name>
<comment type="catalytic activity">
    <reaction evidence="6 7">
        <text>UDP-alpha-D-glucose + 2 NAD(+) + H2O = UDP-alpha-D-glucuronate + 2 NADH + 3 H(+)</text>
        <dbReference type="Rhea" id="RHEA:23596"/>
        <dbReference type="ChEBI" id="CHEBI:15377"/>
        <dbReference type="ChEBI" id="CHEBI:15378"/>
        <dbReference type="ChEBI" id="CHEBI:57540"/>
        <dbReference type="ChEBI" id="CHEBI:57945"/>
        <dbReference type="ChEBI" id="CHEBI:58052"/>
        <dbReference type="ChEBI" id="CHEBI:58885"/>
        <dbReference type="EC" id="1.1.1.22"/>
    </reaction>
</comment>
<dbReference type="PANTHER" id="PTHR43750">
    <property type="entry name" value="UDP-GLUCOSE 6-DEHYDROGENASE TUAD"/>
    <property type="match status" value="1"/>
</dbReference>
<dbReference type="InterPro" id="IPR014027">
    <property type="entry name" value="UDP-Glc/GDP-Man_DH_C"/>
</dbReference>
<reference evidence="12 13" key="1">
    <citation type="submission" date="2019-10" db="EMBL/GenBank/DDBJ databases">
        <title>Alkaliphilus serpentinus sp. nov. and Alkaliphilus pronyensis sp. nov., two novel anaerobic alkaliphilic species isolated from the serpentinized-hosted hydrothermal field of the Prony Bay (New Caledonia).</title>
        <authorList>
            <person name="Postec A."/>
        </authorList>
    </citation>
    <scope>NUCLEOTIDE SEQUENCE [LARGE SCALE GENOMIC DNA]</scope>
    <source>
        <strain evidence="12 13">LacV</strain>
    </source>
</reference>
<dbReference type="InterPro" id="IPR036291">
    <property type="entry name" value="NAD(P)-bd_dom_sf"/>
</dbReference>